<dbReference type="Proteomes" id="UP001516023">
    <property type="component" value="Unassembled WGS sequence"/>
</dbReference>
<dbReference type="InterPro" id="IPR011128">
    <property type="entry name" value="G3P_DH_NAD-dep_N"/>
</dbReference>
<organism evidence="12 13">
    <name type="scientific">Cyclotella cryptica</name>
    <dbReference type="NCBI Taxonomy" id="29204"/>
    <lineage>
        <taxon>Eukaryota</taxon>
        <taxon>Sar</taxon>
        <taxon>Stramenopiles</taxon>
        <taxon>Ochrophyta</taxon>
        <taxon>Bacillariophyta</taxon>
        <taxon>Coscinodiscophyceae</taxon>
        <taxon>Thalassiosirophycidae</taxon>
        <taxon>Stephanodiscales</taxon>
        <taxon>Stephanodiscaceae</taxon>
        <taxon>Cyclotella</taxon>
    </lineage>
</organism>
<dbReference type="GO" id="GO:0051287">
    <property type="term" value="F:NAD binding"/>
    <property type="evidence" value="ECO:0007669"/>
    <property type="project" value="UniProtKB-UniRule"/>
</dbReference>
<feature type="binding site" evidence="7">
    <location>
        <begin position="13"/>
        <end position="18"/>
    </location>
    <ligand>
        <name>NAD(+)</name>
        <dbReference type="ChEBI" id="CHEBI:57540"/>
    </ligand>
</feature>
<dbReference type="PANTHER" id="PTHR11728:SF8">
    <property type="entry name" value="GLYCEROL-3-PHOSPHATE DEHYDROGENASE [NAD(+)]-RELATED"/>
    <property type="match status" value="1"/>
</dbReference>
<dbReference type="PIRSF" id="PIRSF000114">
    <property type="entry name" value="Glycerol-3-P_dh"/>
    <property type="match status" value="1"/>
</dbReference>
<feature type="active site" description="Proton acceptor" evidence="5">
    <location>
        <position position="221"/>
    </location>
</feature>
<evidence type="ECO:0000259" key="10">
    <source>
        <dbReference type="Pfam" id="PF01210"/>
    </source>
</evidence>
<evidence type="ECO:0000313" key="12">
    <source>
        <dbReference type="EMBL" id="KAL3793825.1"/>
    </source>
</evidence>
<dbReference type="PRINTS" id="PR00077">
    <property type="entry name" value="GPDHDRGNASE"/>
</dbReference>
<evidence type="ECO:0000313" key="13">
    <source>
        <dbReference type="Proteomes" id="UP001516023"/>
    </source>
</evidence>
<evidence type="ECO:0000256" key="7">
    <source>
        <dbReference type="PIRSR" id="PIRSR000114-3"/>
    </source>
</evidence>
<feature type="binding site" evidence="6">
    <location>
        <begin position="285"/>
        <end position="286"/>
    </location>
    <ligand>
        <name>substrate</name>
    </ligand>
</feature>
<dbReference type="EMBL" id="JABMIG020000087">
    <property type="protein sequence ID" value="KAL3793825.1"/>
    <property type="molecule type" value="Genomic_DNA"/>
</dbReference>
<dbReference type="PROSITE" id="PS00957">
    <property type="entry name" value="NAD_G3PDH"/>
    <property type="match status" value="1"/>
</dbReference>
<feature type="binding site" evidence="7">
    <location>
        <position position="285"/>
    </location>
    <ligand>
        <name>NAD(+)</name>
        <dbReference type="ChEBI" id="CHEBI:57540"/>
    </ligand>
</feature>
<evidence type="ECO:0000256" key="6">
    <source>
        <dbReference type="PIRSR" id="PIRSR000114-2"/>
    </source>
</evidence>
<feature type="binding site" evidence="7">
    <location>
        <position position="328"/>
    </location>
    <ligand>
        <name>NAD(+)</name>
        <dbReference type="ChEBI" id="CHEBI:57540"/>
    </ligand>
</feature>
<evidence type="ECO:0000256" key="5">
    <source>
        <dbReference type="PIRSR" id="PIRSR000114-1"/>
    </source>
</evidence>
<feature type="domain" description="Glycerol-3-phosphate dehydrogenase NAD-dependent C-terminal" evidence="11">
    <location>
        <begin position="210"/>
        <end position="368"/>
    </location>
</feature>
<dbReference type="InterPro" id="IPR008927">
    <property type="entry name" value="6-PGluconate_DH-like_C_sf"/>
</dbReference>
<keyword evidence="2 8" id="KW-0560">Oxidoreductase</keyword>
<dbReference type="NCBIfam" id="TIGR03376">
    <property type="entry name" value="glycerol3P_DH"/>
    <property type="match status" value="1"/>
</dbReference>
<dbReference type="EC" id="1.1.1.8" evidence="9"/>
<dbReference type="FunFam" id="3.40.50.720:FF:000365">
    <property type="entry name" value="Glycerol-3-phosphate dehydrogenase [NAD(+)]"/>
    <property type="match status" value="1"/>
</dbReference>
<protein>
    <recommendedName>
        <fullName evidence="9">Glycerol-3-phosphate dehydrogenase [NAD(+)]</fullName>
        <ecNumber evidence="9">1.1.1.8</ecNumber>
    </recommendedName>
</protein>
<evidence type="ECO:0000256" key="1">
    <source>
        <dbReference type="ARBA" id="ARBA00011009"/>
    </source>
</evidence>
<evidence type="ECO:0000259" key="11">
    <source>
        <dbReference type="Pfam" id="PF07479"/>
    </source>
</evidence>
<feature type="binding site" evidence="7">
    <location>
        <position position="167"/>
    </location>
    <ligand>
        <name>NAD(+)</name>
        <dbReference type="ChEBI" id="CHEBI:57540"/>
    </ligand>
</feature>
<comment type="similarity">
    <text evidence="1 8">Belongs to the NAD-dependent glycerol-3-phosphate dehydrogenase family.</text>
</comment>
<dbReference type="InterPro" id="IPR017751">
    <property type="entry name" value="G3P_DH_NAD-dep_euk"/>
</dbReference>
<comment type="caution">
    <text evidence="12">The sequence shown here is derived from an EMBL/GenBank/DDBJ whole genome shotgun (WGS) entry which is preliminary data.</text>
</comment>
<proteinExistence type="inferred from homology"/>
<dbReference type="PANTHER" id="PTHR11728">
    <property type="entry name" value="GLYCEROL-3-PHOSPHATE DEHYDROGENASE"/>
    <property type="match status" value="1"/>
</dbReference>
<dbReference type="Pfam" id="PF07479">
    <property type="entry name" value="NAD_Gly3P_dh_C"/>
    <property type="match status" value="1"/>
</dbReference>
<feature type="binding site" evidence="7">
    <location>
        <position position="326"/>
    </location>
    <ligand>
        <name>NAD(+)</name>
        <dbReference type="ChEBI" id="CHEBI:57540"/>
    </ligand>
</feature>
<feature type="domain" description="Glycerol-3-phosphate dehydrogenase NAD-dependent N-terminal" evidence="10">
    <location>
        <begin position="8"/>
        <end position="182"/>
    </location>
</feature>
<feature type="binding site" evidence="7">
    <location>
        <position position="106"/>
    </location>
    <ligand>
        <name>NAD(+)</name>
        <dbReference type="ChEBI" id="CHEBI:57540"/>
    </ligand>
</feature>
<gene>
    <name evidence="12" type="ORF">HJC23_006185</name>
</gene>
<comment type="catalytic activity">
    <reaction evidence="4 9">
        <text>sn-glycerol 3-phosphate + NAD(+) = dihydroxyacetone phosphate + NADH + H(+)</text>
        <dbReference type="Rhea" id="RHEA:11092"/>
        <dbReference type="ChEBI" id="CHEBI:15378"/>
        <dbReference type="ChEBI" id="CHEBI:57540"/>
        <dbReference type="ChEBI" id="CHEBI:57597"/>
        <dbReference type="ChEBI" id="CHEBI:57642"/>
        <dbReference type="ChEBI" id="CHEBI:57945"/>
        <dbReference type="EC" id="1.1.1.8"/>
    </reaction>
</comment>
<dbReference type="InterPro" id="IPR006168">
    <property type="entry name" value="G3P_DH_NAD-dep"/>
</dbReference>
<keyword evidence="3 7" id="KW-0520">NAD</keyword>
<dbReference type="InterPro" id="IPR006109">
    <property type="entry name" value="G3P_DH_NAD-dep_C"/>
</dbReference>
<name>A0ABD3Q0B3_9STRA</name>
<sequence length="393" mass="43125">MSDSIHEQICIIGSGNWGSAIATKIGRNAAKLPFCHDTVSMWVFEEEVTLPESDKPVKLSEVINSKHENVKYLPGITLPSNIRAVPDLKEACQNATLLVFVLPHQFLPNLLPIIRANVHPTRCRGVSLIKGLDFDSKTKMPVLISKTIEEAMGRGFVCGVLMGANVANEVAMGKMCESTLAGNFGDDRINERIRQVFDEAPNFRVARIDDVAGAEACGALKNIVALGAGFVDALGLGGNTKAALIRVGLLDMAKFCGMFFEGVEQGTFLESCGMADLITTCYGGRNRKCAEEFAKLRLADESINIDQESCNALWTKIETELLHGQKLQGTLALQEVHSILESRKLEESFRLFSMIYNISFKGEPVSSMTDAIQVKKSFTEMLRRSSSRRLEIS</sequence>
<dbReference type="GO" id="GO:0046168">
    <property type="term" value="P:glycerol-3-phosphate catabolic process"/>
    <property type="evidence" value="ECO:0007669"/>
    <property type="project" value="UniProtKB-UniRule"/>
</dbReference>
<evidence type="ECO:0000256" key="2">
    <source>
        <dbReference type="ARBA" id="ARBA00023002"/>
    </source>
</evidence>
<dbReference type="SUPFAM" id="SSF51735">
    <property type="entry name" value="NAD(P)-binding Rossmann-fold domains"/>
    <property type="match status" value="1"/>
</dbReference>
<dbReference type="Pfam" id="PF01210">
    <property type="entry name" value="NAD_Gly3P_dh_N"/>
    <property type="match status" value="1"/>
</dbReference>
<dbReference type="GO" id="GO:0141152">
    <property type="term" value="F:glycerol-3-phosphate dehydrogenase (NAD+) activity"/>
    <property type="evidence" value="ECO:0007669"/>
    <property type="project" value="UniProtKB-UniRule"/>
</dbReference>
<dbReference type="InterPro" id="IPR036291">
    <property type="entry name" value="NAD(P)-bd_dom_sf"/>
</dbReference>
<evidence type="ECO:0000256" key="3">
    <source>
        <dbReference type="ARBA" id="ARBA00023027"/>
    </source>
</evidence>
<reference evidence="12 13" key="1">
    <citation type="journal article" date="2020" name="G3 (Bethesda)">
        <title>Improved Reference Genome for Cyclotella cryptica CCMP332, a Model for Cell Wall Morphogenesis, Salinity Adaptation, and Lipid Production in Diatoms (Bacillariophyta).</title>
        <authorList>
            <person name="Roberts W.R."/>
            <person name="Downey K.M."/>
            <person name="Ruck E.C."/>
            <person name="Traller J.C."/>
            <person name="Alverson A.J."/>
        </authorList>
    </citation>
    <scope>NUCLEOTIDE SEQUENCE [LARGE SCALE GENOMIC DNA]</scope>
    <source>
        <strain evidence="12 13">CCMP332</strain>
    </source>
</reference>
<feature type="binding site" evidence="7">
    <location>
        <position position="44"/>
    </location>
    <ligand>
        <name>NAD(+)</name>
        <dbReference type="ChEBI" id="CHEBI:57540"/>
    </ligand>
</feature>
<dbReference type="AlphaFoldDB" id="A0ABD3Q0B3"/>
<evidence type="ECO:0000256" key="9">
    <source>
        <dbReference type="RuleBase" id="RU361243"/>
    </source>
</evidence>
<dbReference type="FunFam" id="1.10.1040.10:FF:000004">
    <property type="entry name" value="Glycerol-3-phosphate dehydrogenase [NAD(+)]"/>
    <property type="match status" value="1"/>
</dbReference>
<feature type="binding site" evidence="6">
    <location>
        <position position="130"/>
    </location>
    <ligand>
        <name>substrate</name>
    </ligand>
</feature>
<evidence type="ECO:0000256" key="4">
    <source>
        <dbReference type="ARBA" id="ARBA00048683"/>
    </source>
</evidence>
<accession>A0ABD3Q0B3</accession>
<dbReference type="InterPro" id="IPR013328">
    <property type="entry name" value="6PGD_dom2"/>
</dbReference>
<dbReference type="SUPFAM" id="SSF48179">
    <property type="entry name" value="6-phosphogluconate dehydrogenase C-terminal domain-like"/>
    <property type="match status" value="1"/>
</dbReference>
<keyword evidence="13" id="KW-1185">Reference proteome</keyword>
<evidence type="ECO:0000256" key="8">
    <source>
        <dbReference type="RuleBase" id="RU000437"/>
    </source>
</evidence>
<dbReference type="Gene3D" id="3.40.50.720">
    <property type="entry name" value="NAD(P)-binding Rossmann-like Domain"/>
    <property type="match status" value="1"/>
</dbReference>
<dbReference type="Gene3D" id="1.10.1040.10">
    <property type="entry name" value="N-(1-d-carboxylethyl)-l-norvaline Dehydrogenase, domain 2"/>
    <property type="match status" value="1"/>
</dbReference>